<comment type="caution">
    <text evidence="1">The sequence shown here is derived from an EMBL/GenBank/DDBJ whole genome shotgun (WGS) entry which is preliminary data.</text>
</comment>
<feature type="non-terminal residue" evidence="1">
    <location>
        <position position="1"/>
    </location>
</feature>
<name>A0A9N9DWA5_9GLOM</name>
<organism evidence="1 2">
    <name type="scientific">Paraglomus brasilianum</name>
    <dbReference type="NCBI Taxonomy" id="144538"/>
    <lineage>
        <taxon>Eukaryota</taxon>
        <taxon>Fungi</taxon>
        <taxon>Fungi incertae sedis</taxon>
        <taxon>Mucoromycota</taxon>
        <taxon>Glomeromycotina</taxon>
        <taxon>Glomeromycetes</taxon>
        <taxon>Paraglomerales</taxon>
        <taxon>Paraglomeraceae</taxon>
        <taxon>Paraglomus</taxon>
    </lineage>
</organism>
<dbReference type="AlphaFoldDB" id="A0A9N9DWA5"/>
<dbReference type="OrthoDB" id="2446007at2759"/>
<sequence>HGRAIEALEAAVKDYDLNSCNFENIVHNVKNMLTDRYCEWIQQVTMLTPVLRAILAHTRVAKSEHIPRTNLYPDDVSRFGLIMADASQDPMLQNWRFAYYMEEQTKNDPLIPPGAQFSDMHYGARHNFGELKFLNMPLQLIRATHRVDTKSSENTTMIIQCEQGSVDVFKGHYCVINAAGAPSGDVFCGINLYPDKKITEVYRAKLRATKKQNVSNLFEEERRKATNIDHDVFLLYTTGNCSDIIIPPGSAVVDVNNWNSYFGPFAGRTFSYGTVDQPNANNALLWQLTGIHGISEKRAHLLIKKRPMIVLRTAIEKRKYQKDSPIIRF</sequence>
<evidence type="ECO:0000313" key="1">
    <source>
        <dbReference type="EMBL" id="CAG8653390.1"/>
    </source>
</evidence>
<proteinExistence type="predicted"/>
<protein>
    <submittedName>
        <fullName evidence="1">4570_t:CDS:1</fullName>
    </submittedName>
</protein>
<accession>A0A9N9DWA5</accession>
<evidence type="ECO:0000313" key="2">
    <source>
        <dbReference type="Proteomes" id="UP000789739"/>
    </source>
</evidence>
<dbReference type="EMBL" id="CAJVPI010003051">
    <property type="protein sequence ID" value="CAG8653390.1"/>
    <property type="molecule type" value="Genomic_DNA"/>
</dbReference>
<dbReference type="Proteomes" id="UP000789739">
    <property type="component" value="Unassembled WGS sequence"/>
</dbReference>
<keyword evidence="2" id="KW-1185">Reference proteome</keyword>
<gene>
    <name evidence="1" type="ORF">PBRASI_LOCUS10381</name>
</gene>
<reference evidence="1" key="1">
    <citation type="submission" date="2021-06" db="EMBL/GenBank/DDBJ databases">
        <authorList>
            <person name="Kallberg Y."/>
            <person name="Tangrot J."/>
            <person name="Rosling A."/>
        </authorList>
    </citation>
    <scope>NUCLEOTIDE SEQUENCE</scope>
    <source>
        <strain evidence="1">BR232B</strain>
    </source>
</reference>